<reference evidence="1 2" key="1">
    <citation type="submission" date="2018-11" db="EMBL/GenBank/DDBJ databases">
        <authorList>
            <consortium name="Pathogen Informatics"/>
        </authorList>
    </citation>
    <scope>NUCLEOTIDE SEQUENCE [LARGE SCALE GENOMIC DNA]</scope>
</reference>
<dbReference type="AlphaFoldDB" id="A0A3P7MWC8"/>
<dbReference type="EMBL" id="UYRV01123954">
    <property type="protein sequence ID" value="VDN34104.1"/>
    <property type="molecule type" value="Genomic_DNA"/>
</dbReference>
<evidence type="ECO:0000313" key="2">
    <source>
        <dbReference type="Proteomes" id="UP000271889"/>
    </source>
</evidence>
<evidence type="ECO:0000313" key="1">
    <source>
        <dbReference type="EMBL" id="VDN34104.1"/>
    </source>
</evidence>
<dbReference type="Proteomes" id="UP000271889">
    <property type="component" value="Unassembled WGS sequence"/>
</dbReference>
<accession>A0A3P7MWC8</accession>
<organism evidence="1 2">
    <name type="scientific">Cylicostephanus goldi</name>
    <name type="common">Nematode worm</name>
    <dbReference type="NCBI Taxonomy" id="71465"/>
    <lineage>
        <taxon>Eukaryota</taxon>
        <taxon>Metazoa</taxon>
        <taxon>Ecdysozoa</taxon>
        <taxon>Nematoda</taxon>
        <taxon>Chromadorea</taxon>
        <taxon>Rhabditida</taxon>
        <taxon>Rhabditina</taxon>
        <taxon>Rhabditomorpha</taxon>
        <taxon>Strongyloidea</taxon>
        <taxon>Strongylidae</taxon>
        <taxon>Cylicostephanus</taxon>
    </lineage>
</organism>
<protein>
    <submittedName>
        <fullName evidence="1">Uncharacterized protein</fullName>
    </submittedName>
</protein>
<proteinExistence type="predicted"/>
<gene>
    <name evidence="1" type="ORF">CGOC_LOCUS12538</name>
</gene>
<sequence length="135" mass="15130">MDTRPYLIMELMIDSNKEQLDAIEQDAKENGYTYGWDEDGYLVITESNGDTIAWGSKWEKNDKVEDTGYAAMLAWTLKDAQEYGEKLKKAGYDQDVTSMDTDSMYMYLGSNGEYMATVTWGAGDGTNGALSISHK</sequence>
<name>A0A3P7MWC8_CYLGO</name>
<keyword evidence="2" id="KW-1185">Reference proteome</keyword>